<dbReference type="InterPro" id="IPR017853">
    <property type="entry name" value="GH"/>
</dbReference>
<accession>A0A1T5DLD6</accession>
<dbReference type="HAMAP" id="MF_00685">
    <property type="entry name" value="GlgB"/>
    <property type="match status" value="1"/>
</dbReference>
<dbReference type="InterPro" id="IPR013780">
    <property type="entry name" value="Glyco_hydro_b"/>
</dbReference>
<sequence length="643" mass="74651">MTDQRSDALPMFSGFDIDLFKSGTHYHIYNKLGSHILEQDGVKGTHFAVWAPNAQHVSVVGNFNGWNRNSHPLECRADHSGIWEGFLPDIGRGEYYKYFIRSNNGYEVEKGDPYAFHWETPPHTASVVWDLDFQWTDTQWLENRQNTPPLSKPISIYEMHIGSWRRVHEEEGRFLTYRELAATLPEYCNYMGFTHVEFMPIMEHPFYGSWGYQLTGYFAPSSRFGTPQDFMFLIDALHNAGIGVILDWVPSHFPTDEHGLGYFDGTHLYEHADPKKGFHPDWKSFIFNYGRNEVKAFLISNAIYWLDKFHIDALRVDAVASMLYLDYSRNEGEWIPNQYGGRENLEALDFLREFNNAVHTNFPDVMTIAEESTAWPGVTSPTTHGGLGFDMKWMMGWMHDTLSYFQRDPVYRSHHQGQLAFSIHYAFSEKFTLPLSHDEVVYGKNSMINKMTGDHWQQFANLRLLYGYMFGHPGAKLLFMGAEFAQRHEWRHDFSLDWDENLNPAHNGIQTLLKDLNAFYQSQPALYEKNFSPEGFEWIDHQDSLNSVMSWIRKGKNGEDDLIFIGNFTPVVRSNYRIGVSKPGYYQEIFNTDNLKYGGSDLLHPDEQESYPIPKHGRIHSIPLVLPPLAIVVLKYVRGFDWL</sequence>
<evidence type="ECO:0000259" key="12">
    <source>
        <dbReference type="SMART" id="SM00642"/>
    </source>
</evidence>
<keyword evidence="14" id="KW-1185">Reference proteome</keyword>
<dbReference type="GO" id="GO:0005978">
    <property type="term" value="P:glycogen biosynthetic process"/>
    <property type="evidence" value="ECO:0007669"/>
    <property type="project" value="UniProtKB-UniRule"/>
</dbReference>
<comment type="catalytic activity">
    <reaction evidence="1 10">
        <text>Transfers a segment of a (1-&gt;4)-alpha-D-glucan chain to a primary hydroxy group in a similar glucan chain.</text>
        <dbReference type="EC" id="2.4.1.18"/>
    </reaction>
</comment>
<reference evidence="14" key="1">
    <citation type="submission" date="2017-02" db="EMBL/GenBank/DDBJ databases">
        <authorList>
            <person name="Varghese N."/>
            <person name="Submissions S."/>
        </authorList>
    </citation>
    <scope>NUCLEOTIDE SEQUENCE [LARGE SCALE GENOMIC DNA]</scope>
    <source>
        <strain evidence="14">DSM 22270</strain>
    </source>
</reference>
<evidence type="ECO:0000256" key="4">
    <source>
        <dbReference type="ARBA" id="ARBA00009000"/>
    </source>
</evidence>
<dbReference type="PIRSF" id="PIRSF000463">
    <property type="entry name" value="GlgB"/>
    <property type="match status" value="1"/>
</dbReference>
<dbReference type="NCBIfam" id="NF008967">
    <property type="entry name" value="PRK12313.1"/>
    <property type="match status" value="1"/>
</dbReference>
<dbReference type="SUPFAM" id="SSF51445">
    <property type="entry name" value="(Trans)glycosidases"/>
    <property type="match status" value="1"/>
</dbReference>
<evidence type="ECO:0000256" key="11">
    <source>
        <dbReference type="PIRSR" id="PIRSR000463-1"/>
    </source>
</evidence>
<dbReference type="CDD" id="cd11322">
    <property type="entry name" value="AmyAc_Glg_BE"/>
    <property type="match status" value="1"/>
</dbReference>
<dbReference type="RefSeq" id="WP_082214256.1">
    <property type="nucleotide sequence ID" value="NZ_FUZA01000002.1"/>
</dbReference>
<dbReference type="InterPro" id="IPR044143">
    <property type="entry name" value="GlgB_N_E_set_prok"/>
</dbReference>
<dbReference type="GO" id="GO:0043169">
    <property type="term" value="F:cation binding"/>
    <property type="evidence" value="ECO:0007669"/>
    <property type="project" value="InterPro"/>
</dbReference>
<feature type="active site" description="Proton donor" evidence="10 11">
    <location>
        <position position="370"/>
    </location>
</feature>
<evidence type="ECO:0000256" key="10">
    <source>
        <dbReference type="HAMAP-Rule" id="MF_00685"/>
    </source>
</evidence>
<evidence type="ECO:0000313" key="14">
    <source>
        <dbReference type="Proteomes" id="UP000190897"/>
    </source>
</evidence>
<dbReference type="STRING" id="651661.SAMN05660293_01699"/>
<comment type="function">
    <text evidence="2 10">Catalyzes the formation of the alpha-1,6-glucosidic linkages in glycogen by scission of a 1,4-alpha-linked oligosaccharide from growing alpha-1,4-glucan chains and the subsequent attachment of the oligosaccharide to the alpha-1,6 position.</text>
</comment>
<dbReference type="NCBIfam" id="NF003811">
    <property type="entry name" value="PRK05402.1"/>
    <property type="match status" value="1"/>
</dbReference>
<evidence type="ECO:0000256" key="3">
    <source>
        <dbReference type="ARBA" id="ARBA00004964"/>
    </source>
</evidence>
<dbReference type="Gene3D" id="2.60.40.1180">
    <property type="entry name" value="Golgi alpha-mannosidase II"/>
    <property type="match status" value="1"/>
</dbReference>
<keyword evidence="5 10" id="KW-0321">Glycogen metabolism</keyword>
<evidence type="ECO:0000256" key="1">
    <source>
        <dbReference type="ARBA" id="ARBA00000826"/>
    </source>
</evidence>
<dbReference type="FunFam" id="3.20.20.80:FF:000003">
    <property type="entry name" value="1,4-alpha-glucan branching enzyme GlgB"/>
    <property type="match status" value="1"/>
</dbReference>
<dbReference type="InterPro" id="IPR037439">
    <property type="entry name" value="Branching_enzy"/>
</dbReference>
<dbReference type="FunFam" id="2.60.40.1180:FF:000002">
    <property type="entry name" value="1,4-alpha-glucan branching enzyme GlgB"/>
    <property type="match status" value="1"/>
</dbReference>
<dbReference type="InterPro" id="IPR006047">
    <property type="entry name" value="GH13_cat_dom"/>
</dbReference>
<feature type="active site" description="Nucleophile" evidence="10 11">
    <location>
        <position position="317"/>
    </location>
</feature>
<dbReference type="PANTHER" id="PTHR43651">
    <property type="entry name" value="1,4-ALPHA-GLUCAN-BRANCHING ENZYME"/>
    <property type="match status" value="1"/>
</dbReference>
<dbReference type="InterPro" id="IPR004193">
    <property type="entry name" value="Glyco_hydro_13_N"/>
</dbReference>
<evidence type="ECO:0000256" key="6">
    <source>
        <dbReference type="ARBA" id="ARBA00022676"/>
    </source>
</evidence>
<dbReference type="CDD" id="cd02855">
    <property type="entry name" value="E_set_GBE_prok_N"/>
    <property type="match status" value="1"/>
</dbReference>
<dbReference type="NCBIfam" id="TIGR01515">
    <property type="entry name" value="branching_enzym"/>
    <property type="match status" value="1"/>
</dbReference>
<dbReference type="AlphaFoldDB" id="A0A1T5DLD6"/>
<comment type="pathway">
    <text evidence="3 10">Glycan biosynthesis; glycogen biosynthesis.</text>
</comment>
<evidence type="ECO:0000256" key="2">
    <source>
        <dbReference type="ARBA" id="ARBA00002953"/>
    </source>
</evidence>
<dbReference type="InterPro" id="IPR006048">
    <property type="entry name" value="A-amylase/branching_C"/>
</dbReference>
<dbReference type="SUPFAM" id="SSF51011">
    <property type="entry name" value="Glycosyl hydrolase domain"/>
    <property type="match status" value="1"/>
</dbReference>
<dbReference type="Pfam" id="PF02806">
    <property type="entry name" value="Alpha-amylase_C"/>
    <property type="match status" value="1"/>
</dbReference>
<dbReference type="OrthoDB" id="9761875at2"/>
<comment type="similarity">
    <text evidence="4 10">Belongs to the glycosyl hydrolase 13 family. GlgB subfamily.</text>
</comment>
<dbReference type="Gene3D" id="3.20.20.80">
    <property type="entry name" value="Glycosidases"/>
    <property type="match status" value="1"/>
</dbReference>
<protein>
    <recommendedName>
        <fullName evidence="10">1,4-alpha-glucan branching enzyme GlgB</fullName>
        <ecNumber evidence="10">2.4.1.18</ecNumber>
    </recommendedName>
    <alternativeName>
        <fullName evidence="10">1,4-alpha-D-glucan:1,4-alpha-D-glucan 6-glucosyl-transferase</fullName>
    </alternativeName>
    <alternativeName>
        <fullName evidence="10">Alpha-(1-&gt;4)-glucan branching enzyme</fullName>
    </alternativeName>
    <alternativeName>
        <fullName evidence="10">Glycogen branching enzyme</fullName>
        <shortName evidence="10">BE</shortName>
    </alternativeName>
</protein>
<dbReference type="InterPro" id="IPR006407">
    <property type="entry name" value="GlgB"/>
</dbReference>
<dbReference type="Pfam" id="PF00128">
    <property type="entry name" value="Alpha-amylase"/>
    <property type="match status" value="1"/>
</dbReference>
<comment type="subunit">
    <text evidence="10">Monomer.</text>
</comment>
<dbReference type="Proteomes" id="UP000190897">
    <property type="component" value="Unassembled WGS sequence"/>
</dbReference>
<gene>
    <name evidence="10" type="primary">glgB</name>
    <name evidence="13" type="ORF">SAMN05660293_01699</name>
</gene>
<organism evidence="13 14">
    <name type="scientific">Dyadobacter psychrophilus</name>
    <dbReference type="NCBI Taxonomy" id="651661"/>
    <lineage>
        <taxon>Bacteria</taxon>
        <taxon>Pseudomonadati</taxon>
        <taxon>Bacteroidota</taxon>
        <taxon>Cytophagia</taxon>
        <taxon>Cytophagales</taxon>
        <taxon>Spirosomataceae</taxon>
        <taxon>Dyadobacter</taxon>
    </lineage>
</organism>
<evidence type="ECO:0000256" key="8">
    <source>
        <dbReference type="ARBA" id="ARBA00023056"/>
    </source>
</evidence>
<dbReference type="InterPro" id="IPR013783">
    <property type="entry name" value="Ig-like_fold"/>
</dbReference>
<name>A0A1T5DLD6_9BACT</name>
<evidence type="ECO:0000256" key="9">
    <source>
        <dbReference type="ARBA" id="ARBA00023277"/>
    </source>
</evidence>
<dbReference type="GO" id="GO:0004553">
    <property type="term" value="F:hydrolase activity, hydrolyzing O-glycosyl compounds"/>
    <property type="evidence" value="ECO:0007669"/>
    <property type="project" value="InterPro"/>
</dbReference>
<dbReference type="PANTHER" id="PTHR43651:SF3">
    <property type="entry name" value="1,4-ALPHA-GLUCAN-BRANCHING ENZYME"/>
    <property type="match status" value="1"/>
</dbReference>
<evidence type="ECO:0000313" key="13">
    <source>
        <dbReference type="EMBL" id="SKB72303.1"/>
    </source>
</evidence>
<dbReference type="GO" id="GO:0003844">
    <property type="term" value="F:1,4-alpha-glucan branching enzyme activity"/>
    <property type="evidence" value="ECO:0007669"/>
    <property type="project" value="UniProtKB-UniRule"/>
</dbReference>
<proteinExistence type="inferred from homology"/>
<evidence type="ECO:0000256" key="5">
    <source>
        <dbReference type="ARBA" id="ARBA00022600"/>
    </source>
</evidence>
<keyword evidence="8 10" id="KW-0320">Glycogen biosynthesis</keyword>
<keyword evidence="7 10" id="KW-0808">Transferase</keyword>
<dbReference type="FunFam" id="2.60.40.10:FF:000169">
    <property type="entry name" value="1,4-alpha-glucan branching enzyme GlgB"/>
    <property type="match status" value="1"/>
</dbReference>
<dbReference type="Gene3D" id="2.60.40.10">
    <property type="entry name" value="Immunoglobulins"/>
    <property type="match status" value="1"/>
</dbReference>
<evidence type="ECO:0000256" key="7">
    <source>
        <dbReference type="ARBA" id="ARBA00022679"/>
    </source>
</evidence>
<feature type="domain" description="Glycosyl hydrolase family 13 catalytic" evidence="12">
    <location>
        <begin position="158"/>
        <end position="506"/>
    </location>
</feature>
<keyword evidence="9 10" id="KW-0119">Carbohydrate metabolism</keyword>
<dbReference type="UniPathway" id="UPA00164"/>
<dbReference type="SMART" id="SM00642">
    <property type="entry name" value="Aamy"/>
    <property type="match status" value="1"/>
</dbReference>
<dbReference type="EC" id="2.4.1.18" evidence="10"/>
<dbReference type="Pfam" id="PF02922">
    <property type="entry name" value="CBM_48"/>
    <property type="match status" value="1"/>
</dbReference>
<dbReference type="GO" id="GO:0005829">
    <property type="term" value="C:cytosol"/>
    <property type="evidence" value="ECO:0007669"/>
    <property type="project" value="TreeGrafter"/>
</dbReference>
<keyword evidence="6 10" id="KW-0328">Glycosyltransferase</keyword>
<dbReference type="EMBL" id="FUZA01000002">
    <property type="protein sequence ID" value="SKB72303.1"/>
    <property type="molecule type" value="Genomic_DNA"/>
</dbReference>